<evidence type="ECO:0000256" key="6">
    <source>
        <dbReference type="ARBA" id="ARBA00022801"/>
    </source>
</evidence>
<dbReference type="GO" id="GO:0006508">
    <property type="term" value="P:proteolysis"/>
    <property type="evidence" value="ECO:0007669"/>
    <property type="project" value="UniProtKB-KW"/>
</dbReference>
<dbReference type="GO" id="GO:0004222">
    <property type="term" value="F:metalloendopeptidase activity"/>
    <property type="evidence" value="ECO:0007669"/>
    <property type="project" value="InterPro"/>
</dbReference>
<evidence type="ECO:0000313" key="11">
    <source>
        <dbReference type="EMBL" id="OGM50843.1"/>
    </source>
</evidence>
<dbReference type="GO" id="GO:0006518">
    <property type="term" value="P:peptide metabolic process"/>
    <property type="evidence" value="ECO:0007669"/>
    <property type="project" value="TreeGrafter"/>
</dbReference>
<dbReference type="PANTHER" id="PTHR11804">
    <property type="entry name" value="PROTEASE M3 THIMET OLIGOPEPTIDASE-RELATED"/>
    <property type="match status" value="1"/>
</dbReference>
<evidence type="ECO:0000313" key="12">
    <source>
        <dbReference type="Proteomes" id="UP000179179"/>
    </source>
</evidence>
<evidence type="ECO:0000256" key="9">
    <source>
        <dbReference type="RuleBase" id="RU003435"/>
    </source>
</evidence>
<dbReference type="CDD" id="cd06455">
    <property type="entry name" value="M3A_TOP"/>
    <property type="match status" value="1"/>
</dbReference>
<dbReference type="PANTHER" id="PTHR11804:SF84">
    <property type="entry name" value="SACCHAROLYSIN"/>
    <property type="match status" value="1"/>
</dbReference>
<evidence type="ECO:0000256" key="7">
    <source>
        <dbReference type="ARBA" id="ARBA00022833"/>
    </source>
</evidence>
<dbReference type="Gene3D" id="3.40.390.10">
    <property type="entry name" value="Collagenase (Catalytic Domain)"/>
    <property type="match status" value="1"/>
</dbReference>
<dbReference type="RefSeq" id="XP_022394560.1">
    <property type="nucleotide sequence ID" value="XM_022527722.1"/>
</dbReference>
<evidence type="ECO:0000256" key="3">
    <source>
        <dbReference type="ARBA" id="ARBA00022490"/>
    </source>
</evidence>
<keyword evidence="4 9" id="KW-0645">Protease</keyword>
<dbReference type="EMBL" id="LYCR01000002">
    <property type="protein sequence ID" value="OGM50843.1"/>
    <property type="molecule type" value="Genomic_DNA"/>
</dbReference>
<dbReference type="STRING" id="109264.A0A1F8AGI2"/>
<dbReference type="Proteomes" id="UP000179179">
    <property type="component" value="Unassembled WGS sequence"/>
</dbReference>
<dbReference type="OrthoDB" id="534666at2759"/>
<dbReference type="SUPFAM" id="SSF55486">
    <property type="entry name" value="Metalloproteases ('zincins'), catalytic domain"/>
    <property type="match status" value="1"/>
</dbReference>
<comment type="similarity">
    <text evidence="2 9">Belongs to the peptidase M3 family.</text>
</comment>
<dbReference type="AlphaFoldDB" id="A0A1F8AGI2"/>
<keyword evidence="7 9" id="KW-0862">Zinc</keyword>
<protein>
    <submittedName>
        <fullName evidence="11">Metallopeptidase MepB</fullName>
    </submittedName>
</protein>
<comment type="caution">
    <text evidence="11">The sequence shown here is derived from an EMBL/GenBank/DDBJ whole genome shotgun (WGS) entry which is preliminary data.</text>
</comment>
<evidence type="ECO:0000256" key="8">
    <source>
        <dbReference type="ARBA" id="ARBA00023049"/>
    </source>
</evidence>
<dbReference type="GeneID" id="34443982"/>
<keyword evidence="6 9" id="KW-0378">Hydrolase</keyword>
<name>A0A1F8AGI2_9EURO</name>
<comment type="subcellular location">
    <subcellularLocation>
        <location evidence="1">Cytoplasm</location>
    </subcellularLocation>
</comment>
<reference evidence="11 12" key="1">
    <citation type="journal article" date="2016" name="Genome Biol. Evol.">
        <title>Draft genome sequence of an aflatoxigenic Aspergillus species, A. bombycis.</title>
        <authorList>
            <person name="Moore G.G."/>
            <person name="Mack B.M."/>
            <person name="Beltz S.B."/>
            <person name="Gilbert M.K."/>
        </authorList>
    </citation>
    <scope>NUCLEOTIDE SEQUENCE [LARGE SCALE GENOMIC DNA]</scope>
    <source>
        <strain evidence="12">NRRL 26010</strain>
    </source>
</reference>
<comment type="cofactor">
    <cofactor evidence="9">
        <name>Zn(2+)</name>
        <dbReference type="ChEBI" id="CHEBI:29105"/>
    </cofactor>
    <text evidence="9">Binds 1 zinc ion.</text>
</comment>
<evidence type="ECO:0000259" key="10">
    <source>
        <dbReference type="Pfam" id="PF01432"/>
    </source>
</evidence>
<dbReference type="InterPro" id="IPR024079">
    <property type="entry name" value="MetalloPept_cat_dom_sf"/>
</dbReference>
<gene>
    <name evidence="11" type="ORF">ABOM_000592</name>
</gene>
<evidence type="ECO:0000256" key="2">
    <source>
        <dbReference type="ARBA" id="ARBA00006040"/>
    </source>
</evidence>
<keyword evidence="12" id="KW-1185">Reference proteome</keyword>
<dbReference type="Gene3D" id="1.10.1370.10">
    <property type="entry name" value="Neurolysin, domain 3"/>
    <property type="match status" value="1"/>
</dbReference>
<keyword evidence="8 9" id="KW-0482">Metalloprotease</keyword>
<proteinExistence type="inferred from homology"/>
<accession>A0A1F8AGI2</accession>
<evidence type="ECO:0000256" key="5">
    <source>
        <dbReference type="ARBA" id="ARBA00022723"/>
    </source>
</evidence>
<dbReference type="InterPro" id="IPR045090">
    <property type="entry name" value="Pept_M3A_M3B"/>
</dbReference>
<dbReference type="FunFam" id="3.40.390.10:FF:000006">
    <property type="entry name" value="Thimet oligopeptidase 1"/>
    <property type="match status" value="1"/>
</dbReference>
<dbReference type="InterPro" id="IPR001567">
    <property type="entry name" value="Pept_M3A_M3B_dom"/>
</dbReference>
<dbReference type="Pfam" id="PF01432">
    <property type="entry name" value="Peptidase_M3"/>
    <property type="match status" value="1"/>
</dbReference>
<dbReference type="InterPro" id="IPR024080">
    <property type="entry name" value="Neurolysin/TOP_N"/>
</dbReference>
<dbReference type="InterPro" id="IPR024077">
    <property type="entry name" value="Neurolysin/TOP_dom2"/>
</dbReference>
<keyword evidence="5 9" id="KW-0479">Metal-binding</keyword>
<feature type="domain" description="Peptidase M3A/M3B catalytic" evidence="10">
    <location>
        <begin position="287"/>
        <end position="780"/>
    </location>
</feature>
<feature type="non-terminal residue" evidence="11">
    <location>
        <position position="1"/>
    </location>
</feature>
<dbReference type="GO" id="GO:0005758">
    <property type="term" value="C:mitochondrial intermembrane space"/>
    <property type="evidence" value="ECO:0007669"/>
    <property type="project" value="TreeGrafter"/>
</dbReference>
<dbReference type="GO" id="GO:0046872">
    <property type="term" value="F:metal ion binding"/>
    <property type="evidence" value="ECO:0007669"/>
    <property type="project" value="UniProtKB-UniRule"/>
</dbReference>
<dbReference type="Gene3D" id="1.20.1050.40">
    <property type="entry name" value="Endopeptidase. Chain P, domain 1"/>
    <property type="match status" value="1"/>
</dbReference>
<sequence>LRSVFLHALVLFVGVLLITVAPPLRLSSPTFRLSSVLGHLRGSRLTTPTVSPTALTNLRKSLTTASMAPEHYRRPPQAPPVFTATAQSIVDDAKRLIEASRKVQDDVVANAKPETATFDSVLKPLAHDENTMALEAHILSFYQAVSTEQQLRDASSKAEAELDEFFIETVMREDVFKLVDAVLNKNESLDPESRRLLEKEHKSYIRNGLGLPAGPKRDRFKEIKKRLSQISIEFQKNLNEENEGLWFTSEELDGVPEDVLSGLKKGEGENAGKLWLTFKYPDLFPTMKYAKNPETRKQVMIQNENKCNQNVPLFREAIILRDEAARLLGYPNHAAFRIEDKMAKTPETVDTFLGDLRSRLTAGGQKEIKSLLELKKNDIEARGESFDGKYYLWDHRFYDRLMLEKDYSLDQQQIAEYFPLQTTIDGMLKIFEELFGLVFVEITGDDRAKVAPSGKGSDIVWHEDVQIFSVWNDEGEGSGFVGYLYLDLFPRSGKYGHAANFNLQPGFIDKDGKRRYPATALVCNFTKPTPKKPSLLKHDEVVTLFHELGHGIHDLVAKTIYSRFHGTNTVRDFVEAPSQMLENWCWTPSQLKSLSKHYSTLSPEYLASWKEQAGDKPVPAEQIPDEVIENLIRTKHVNDALFNLRQLHFGIFDMTVHEPKSHEHIEKLPISATYNQLRKQITQMDGPESLGLGDEWGHGEATFGHLIGGYDAGYYGYLSSQVYSTDMFYTVFKADPMNPAAGRRYRHQVLEKGGSQDEMTSLTEFLGREPKTDAFYKDMGLA</sequence>
<organism evidence="11 12">
    <name type="scientific">Aspergillus bombycis</name>
    <dbReference type="NCBI Taxonomy" id="109264"/>
    <lineage>
        <taxon>Eukaryota</taxon>
        <taxon>Fungi</taxon>
        <taxon>Dikarya</taxon>
        <taxon>Ascomycota</taxon>
        <taxon>Pezizomycotina</taxon>
        <taxon>Eurotiomycetes</taxon>
        <taxon>Eurotiomycetidae</taxon>
        <taxon>Eurotiales</taxon>
        <taxon>Aspergillaceae</taxon>
        <taxon>Aspergillus</taxon>
    </lineage>
</organism>
<evidence type="ECO:0000256" key="4">
    <source>
        <dbReference type="ARBA" id="ARBA00022670"/>
    </source>
</evidence>
<dbReference type="FunFam" id="1.20.1050.40:FF:000001">
    <property type="entry name" value="Thimet oligopeptidase 1"/>
    <property type="match status" value="1"/>
</dbReference>
<keyword evidence="3" id="KW-0963">Cytoplasm</keyword>
<evidence type="ECO:0000256" key="1">
    <source>
        <dbReference type="ARBA" id="ARBA00004496"/>
    </source>
</evidence>